<evidence type="ECO:0000259" key="2">
    <source>
        <dbReference type="Pfam" id="PF13649"/>
    </source>
</evidence>
<dbReference type="PANTHER" id="PTHR43861:SF3">
    <property type="entry name" value="PUTATIVE (AFU_ORTHOLOGUE AFUA_2G14390)-RELATED"/>
    <property type="match status" value="1"/>
</dbReference>
<reference evidence="3 4" key="1">
    <citation type="submission" date="2021-05" db="EMBL/GenBank/DDBJ databases">
        <title>Draft genomes of bacteria isolated from model marine particles.</title>
        <authorList>
            <person name="Datta M.S."/>
            <person name="Schwartzman J.A."/>
            <person name="Enke T.N."/>
            <person name="Saavedra J."/>
            <person name="Cermak N."/>
            <person name="Cordero O.X."/>
        </authorList>
    </citation>
    <scope>NUCLEOTIDE SEQUENCE [LARGE SCALE GENOMIC DNA]</scope>
    <source>
        <strain evidence="3 4">D2M19</strain>
    </source>
</reference>
<keyword evidence="4" id="KW-1185">Reference proteome</keyword>
<dbReference type="GO" id="GO:0032259">
    <property type="term" value="P:methylation"/>
    <property type="evidence" value="ECO:0007669"/>
    <property type="project" value="UniProtKB-KW"/>
</dbReference>
<dbReference type="InterPro" id="IPR041698">
    <property type="entry name" value="Methyltransf_25"/>
</dbReference>
<dbReference type="RefSeq" id="WP_216007596.1">
    <property type="nucleotide sequence ID" value="NZ_JAHKPV010000006.1"/>
</dbReference>
<comment type="caution">
    <text evidence="3">The sequence shown here is derived from an EMBL/GenBank/DDBJ whole genome shotgun (WGS) entry which is preliminary data.</text>
</comment>
<dbReference type="Pfam" id="PF13649">
    <property type="entry name" value="Methyltransf_25"/>
    <property type="match status" value="1"/>
</dbReference>
<accession>A0ABS6A6C5</accession>
<sequence length="199" mass="22123">MWDERFSSEHYVYGQEPNSFLVEQWDHYKLDSSSGKVLCLAEGEGRNAVYLAERGHAVTTVDLSEVGLQKSARLAAARGVDLETVHADLATYTPELNVYSAVVMIFAHTPTNIRKRSLQIAKDALRSGGYLILEGYTEDQIGRGTGGPGSKSMMFSKQELEQFFEPEEILLSRELVRDIREGPLHDGEGAVVQFVARKA</sequence>
<dbReference type="CDD" id="cd02440">
    <property type="entry name" value="AdoMet_MTases"/>
    <property type="match status" value="1"/>
</dbReference>
<keyword evidence="1" id="KW-0808">Transferase</keyword>
<organism evidence="3 4">
    <name type="scientific">Marinobacter salexigens</name>
    <dbReference type="NCBI Taxonomy" id="1925763"/>
    <lineage>
        <taxon>Bacteria</taxon>
        <taxon>Pseudomonadati</taxon>
        <taxon>Pseudomonadota</taxon>
        <taxon>Gammaproteobacteria</taxon>
        <taxon>Pseudomonadales</taxon>
        <taxon>Marinobacteraceae</taxon>
        <taxon>Marinobacter</taxon>
    </lineage>
</organism>
<protein>
    <submittedName>
        <fullName evidence="3">Class I SAM-dependent methyltransferase</fullName>
    </submittedName>
</protein>
<evidence type="ECO:0000313" key="3">
    <source>
        <dbReference type="EMBL" id="MBU2873726.1"/>
    </source>
</evidence>
<evidence type="ECO:0000256" key="1">
    <source>
        <dbReference type="ARBA" id="ARBA00022679"/>
    </source>
</evidence>
<feature type="domain" description="Methyltransferase" evidence="2">
    <location>
        <begin position="37"/>
        <end position="129"/>
    </location>
</feature>
<evidence type="ECO:0000313" key="4">
    <source>
        <dbReference type="Proteomes" id="UP000753376"/>
    </source>
</evidence>
<gene>
    <name evidence="3" type="ORF">KO508_06830</name>
</gene>
<keyword evidence="3" id="KW-0489">Methyltransferase</keyword>
<dbReference type="EMBL" id="JAHKPV010000006">
    <property type="protein sequence ID" value="MBU2873726.1"/>
    <property type="molecule type" value="Genomic_DNA"/>
</dbReference>
<name>A0ABS6A6C5_9GAMM</name>
<dbReference type="GO" id="GO:0008168">
    <property type="term" value="F:methyltransferase activity"/>
    <property type="evidence" value="ECO:0007669"/>
    <property type="project" value="UniProtKB-KW"/>
</dbReference>
<dbReference type="PANTHER" id="PTHR43861">
    <property type="entry name" value="TRANS-ACONITATE 2-METHYLTRANSFERASE-RELATED"/>
    <property type="match status" value="1"/>
</dbReference>
<proteinExistence type="predicted"/>
<dbReference type="Proteomes" id="UP000753376">
    <property type="component" value="Unassembled WGS sequence"/>
</dbReference>